<accession>A0ABS8HRH9</accession>
<dbReference type="InterPro" id="IPR033463">
    <property type="entry name" value="sCache_3"/>
</dbReference>
<dbReference type="PANTHER" id="PTHR44936:SF9">
    <property type="entry name" value="SENSOR PROTEIN CREC"/>
    <property type="match status" value="1"/>
</dbReference>
<proteinExistence type="predicted"/>
<dbReference type="SUPFAM" id="SSF55785">
    <property type="entry name" value="PYP-like sensor domain (PAS domain)"/>
    <property type="match status" value="1"/>
</dbReference>
<dbReference type="Pfam" id="PF02518">
    <property type="entry name" value="HATPase_c"/>
    <property type="match status" value="1"/>
</dbReference>
<comment type="caution">
    <text evidence="16">The sequence shown here is derived from an EMBL/GenBank/DDBJ whole genome shotgun (WGS) entry which is preliminary data.</text>
</comment>
<protein>
    <recommendedName>
        <fullName evidence="3">histidine kinase</fullName>
        <ecNumber evidence="3">2.7.13.3</ecNumber>
    </recommendedName>
</protein>
<dbReference type="SMART" id="SM00387">
    <property type="entry name" value="HATPase_c"/>
    <property type="match status" value="1"/>
</dbReference>
<dbReference type="Gene3D" id="3.30.450.20">
    <property type="entry name" value="PAS domain"/>
    <property type="match status" value="2"/>
</dbReference>
<keyword evidence="10" id="KW-0067">ATP-binding</keyword>
<comment type="subcellular location">
    <subcellularLocation>
        <location evidence="2">Cell membrane</location>
        <topology evidence="2">Multi-pass membrane protein</topology>
    </subcellularLocation>
</comment>
<evidence type="ECO:0000256" key="4">
    <source>
        <dbReference type="ARBA" id="ARBA00022475"/>
    </source>
</evidence>
<dbReference type="NCBIfam" id="NF008298">
    <property type="entry name" value="PRK11086.1"/>
    <property type="match status" value="1"/>
</dbReference>
<dbReference type="InterPro" id="IPR035965">
    <property type="entry name" value="PAS-like_dom_sf"/>
</dbReference>
<dbReference type="EC" id="2.7.13.3" evidence="3"/>
<gene>
    <name evidence="16" type="primary">dcuS</name>
    <name evidence="16" type="ORF">LMF89_10500</name>
</gene>
<keyword evidence="9 16" id="KW-0418">Kinase</keyword>
<keyword evidence="12" id="KW-0902">Two-component regulatory system</keyword>
<evidence type="ECO:0000256" key="10">
    <source>
        <dbReference type="ARBA" id="ARBA00022840"/>
    </source>
</evidence>
<keyword evidence="4" id="KW-1003">Cell membrane</keyword>
<dbReference type="PROSITE" id="PS50109">
    <property type="entry name" value="HIS_KIN"/>
    <property type="match status" value="1"/>
</dbReference>
<dbReference type="InterPro" id="IPR050980">
    <property type="entry name" value="2C_sensor_his_kinase"/>
</dbReference>
<evidence type="ECO:0000256" key="6">
    <source>
        <dbReference type="ARBA" id="ARBA00022679"/>
    </source>
</evidence>
<keyword evidence="8" id="KW-0547">Nucleotide-binding</keyword>
<dbReference type="RefSeq" id="WP_229535013.1">
    <property type="nucleotide sequence ID" value="NZ_JAJHJB010000012.1"/>
</dbReference>
<evidence type="ECO:0000313" key="16">
    <source>
        <dbReference type="EMBL" id="MCC5465785.1"/>
    </source>
</evidence>
<dbReference type="InterPro" id="IPR036890">
    <property type="entry name" value="HATPase_C_sf"/>
</dbReference>
<dbReference type="PANTHER" id="PTHR44936">
    <property type="entry name" value="SENSOR PROTEIN CREC"/>
    <property type="match status" value="1"/>
</dbReference>
<evidence type="ECO:0000256" key="3">
    <source>
        <dbReference type="ARBA" id="ARBA00012438"/>
    </source>
</evidence>
<evidence type="ECO:0000313" key="17">
    <source>
        <dbReference type="Proteomes" id="UP001165492"/>
    </source>
</evidence>
<dbReference type="SUPFAM" id="SSF55874">
    <property type="entry name" value="ATPase domain of HSP90 chaperone/DNA topoisomerase II/histidine kinase"/>
    <property type="match status" value="1"/>
</dbReference>
<dbReference type="InterPro" id="IPR005467">
    <property type="entry name" value="His_kinase_dom"/>
</dbReference>
<keyword evidence="5" id="KW-0597">Phosphoprotein</keyword>
<comment type="catalytic activity">
    <reaction evidence="1">
        <text>ATP + protein L-histidine = ADP + protein N-phospho-L-histidine.</text>
        <dbReference type="EC" id="2.7.13.3"/>
    </reaction>
</comment>
<dbReference type="InterPro" id="IPR039506">
    <property type="entry name" value="SPOB_a"/>
</dbReference>
<reference evidence="16" key="1">
    <citation type="submission" date="2021-11" db="EMBL/GenBank/DDBJ databases">
        <title>Description of a new species Pelosinus isolated from the bottom sediments of Lake Baikal.</title>
        <authorList>
            <person name="Zakharyuk A."/>
        </authorList>
    </citation>
    <scope>NUCLEOTIDE SEQUENCE</scope>
    <source>
        <strain evidence="16">Bkl1</strain>
    </source>
</reference>
<evidence type="ECO:0000256" key="12">
    <source>
        <dbReference type="ARBA" id="ARBA00023012"/>
    </source>
</evidence>
<evidence type="ECO:0000256" key="7">
    <source>
        <dbReference type="ARBA" id="ARBA00022692"/>
    </source>
</evidence>
<sequence>MKAKPIFNLQTKIILLVCGVVALSLLAANALITNRVESDVRATLGQKALDICRTMTHSPTVISGLEANDTAAIQEYANTIRNAVNVEFVVVFDMQGIRKSHPDAALVGQHIKGGDEASALQGNEYISYAEGTYGPSLRAFSPVFTPDGRQVGAVVVGILLGDVEKALLESHKIIYIATLIGLLIGIGFAILLARNIKKTLFGLEPFAIAQLVEERSAMLQCVREGILAVDKNSMITIANGEAVRVLKLAGIPGDPIGRQVAEYVPHTRLKDVMNTGQAELDQEQKINGVTILTNRVPVVVNGEIVGAIASFRDMTDMRQLAEELTDVNSYVEALRSQAHEFMNKIHVMLGLVRLKFYDKLELYITRIANQDIAESDFVSQCIRDPVLGGLLLSKFSRAREMAIDMVLAEESFLPEPVDAQVTNELVTIIGNLIDNALDAVKDSPQRQVTVLMKYINAELTLEVKDCGPGIEQEFVEQIFVKGYSTKSSGRGFGLFLVARAVERLNGTIQVVTTPGSGALFKVTIAYQSKEGVGT</sequence>
<dbReference type="InterPro" id="IPR016120">
    <property type="entry name" value="Sig_transdc_His_kin_SpoOB"/>
</dbReference>
<feature type="domain" description="Histidine kinase" evidence="15">
    <location>
        <begin position="424"/>
        <end position="528"/>
    </location>
</feature>
<dbReference type="EMBL" id="JAJHJB010000012">
    <property type="protein sequence ID" value="MCC5465785.1"/>
    <property type="molecule type" value="Genomic_DNA"/>
</dbReference>
<dbReference type="Pfam" id="PF00989">
    <property type="entry name" value="PAS"/>
    <property type="match status" value="1"/>
</dbReference>
<dbReference type="Gene3D" id="3.30.565.10">
    <property type="entry name" value="Histidine kinase-like ATPase, C-terminal domain"/>
    <property type="match status" value="1"/>
</dbReference>
<evidence type="ECO:0000259" key="15">
    <source>
        <dbReference type="PROSITE" id="PS50109"/>
    </source>
</evidence>
<evidence type="ECO:0000256" key="9">
    <source>
        <dbReference type="ARBA" id="ARBA00022777"/>
    </source>
</evidence>
<keyword evidence="6 16" id="KW-0808">Transferase</keyword>
<keyword evidence="13 14" id="KW-0472">Membrane</keyword>
<name>A0ABS8HRH9_9FIRM</name>
<dbReference type="InterPro" id="IPR003594">
    <property type="entry name" value="HATPase_dom"/>
</dbReference>
<organism evidence="16 17">
    <name type="scientific">Pelosinus baikalensis</name>
    <dbReference type="NCBI Taxonomy" id="2892015"/>
    <lineage>
        <taxon>Bacteria</taxon>
        <taxon>Bacillati</taxon>
        <taxon>Bacillota</taxon>
        <taxon>Negativicutes</taxon>
        <taxon>Selenomonadales</taxon>
        <taxon>Sporomusaceae</taxon>
        <taxon>Pelosinus</taxon>
    </lineage>
</organism>
<dbReference type="InterPro" id="IPR029151">
    <property type="entry name" value="Sensor-like_sf"/>
</dbReference>
<keyword evidence="11 14" id="KW-1133">Transmembrane helix</keyword>
<evidence type="ECO:0000256" key="8">
    <source>
        <dbReference type="ARBA" id="ARBA00022741"/>
    </source>
</evidence>
<dbReference type="Pfam" id="PF17203">
    <property type="entry name" value="sCache_3_2"/>
    <property type="match status" value="1"/>
</dbReference>
<dbReference type="SUPFAM" id="SSF55890">
    <property type="entry name" value="Sporulation response regulatory protein Spo0B"/>
    <property type="match status" value="1"/>
</dbReference>
<evidence type="ECO:0000256" key="14">
    <source>
        <dbReference type="SAM" id="Phobius"/>
    </source>
</evidence>
<evidence type="ECO:0000256" key="1">
    <source>
        <dbReference type="ARBA" id="ARBA00000085"/>
    </source>
</evidence>
<evidence type="ECO:0000256" key="5">
    <source>
        <dbReference type="ARBA" id="ARBA00022553"/>
    </source>
</evidence>
<evidence type="ECO:0000256" key="2">
    <source>
        <dbReference type="ARBA" id="ARBA00004651"/>
    </source>
</evidence>
<keyword evidence="7 14" id="KW-0812">Transmembrane</keyword>
<evidence type="ECO:0000256" key="13">
    <source>
        <dbReference type="ARBA" id="ARBA00023136"/>
    </source>
</evidence>
<dbReference type="InterPro" id="IPR004358">
    <property type="entry name" value="Sig_transdc_His_kin-like_C"/>
</dbReference>
<dbReference type="Gene3D" id="1.10.287.130">
    <property type="match status" value="1"/>
</dbReference>
<dbReference type="InterPro" id="IPR013767">
    <property type="entry name" value="PAS_fold"/>
</dbReference>
<dbReference type="GO" id="GO:0004673">
    <property type="term" value="F:protein histidine kinase activity"/>
    <property type="evidence" value="ECO:0007669"/>
    <property type="project" value="UniProtKB-EC"/>
</dbReference>
<keyword evidence="17" id="KW-1185">Reference proteome</keyword>
<evidence type="ECO:0000256" key="11">
    <source>
        <dbReference type="ARBA" id="ARBA00022989"/>
    </source>
</evidence>
<dbReference type="Proteomes" id="UP001165492">
    <property type="component" value="Unassembled WGS sequence"/>
</dbReference>
<feature type="transmembrane region" description="Helical" evidence="14">
    <location>
        <begin position="173"/>
        <end position="193"/>
    </location>
</feature>
<dbReference type="Pfam" id="PF14689">
    <property type="entry name" value="SPOB_a"/>
    <property type="match status" value="1"/>
</dbReference>
<dbReference type="SUPFAM" id="SSF103190">
    <property type="entry name" value="Sensory domain-like"/>
    <property type="match status" value="1"/>
</dbReference>
<dbReference type="PRINTS" id="PR00344">
    <property type="entry name" value="BCTRLSENSOR"/>
</dbReference>